<name>A0AAV7LID9_PLEWA</name>
<reference evidence="1" key="1">
    <citation type="journal article" date="2022" name="bioRxiv">
        <title>Sequencing and chromosome-scale assembly of the giantPleurodeles waltlgenome.</title>
        <authorList>
            <person name="Brown T."/>
            <person name="Elewa A."/>
            <person name="Iarovenko S."/>
            <person name="Subramanian E."/>
            <person name="Araus A.J."/>
            <person name="Petzold A."/>
            <person name="Susuki M."/>
            <person name="Suzuki K.-i.T."/>
            <person name="Hayashi T."/>
            <person name="Toyoda A."/>
            <person name="Oliveira C."/>
            <person name="Osipova E."/>
            <person name="Leigh N.D."/>
            <person name="Simon A."/>
            <person name="Yun M.H."/>
        </authorList>
    </citation>
    <scope>NUCLEOTIDE SEQUENCE</scope>
    <source>
        <strain evidence="1">20211129_DDA</strain>
        <tissue evidence="1">Liver</tissue>
    </source>
</reference>
<dbReference type="EMBL" id="JANPWB010000015">
    <property type="protein sequence ID" value="KAJ1090220.1"/>
    <property type="molecule type" value="Genomic_DNA"/>
</dbReference>
<proteinExistence type="predicted"/>
<protein>
    <submittedName>
        <fullName evidence="1">Uncharacterized protein</fullName>
    </submittedName>
</protein>
<organism evidence="1 2">
    <name type="scientific">Pleurodeles waltl</name>
    <name type="common">Iberian ribbed newt</name>
    <dbReference type="NCBI Taxonomy" id="8319"/>
    <lineage>
        <taxon>Eukaryota</taxon>
        <taxon>Metazoa</taxon>
        <taxon>Chordata</taxon>
        <taxon>Craniata</taxon>
        <taxon>Vertebrata</taxon>
        <taxon>Euteleostomi</taxon>
        <taxon>Amphibia</taxon>
        <taxon>Batrachia</taxon>
        <taxon>Caudata</taxon>
        <taxon>Salamandroidea</taxon>
        <taxon>Salamandridae</taxon>
        <taxon>Pleurodelinae</taxon>
        <taxon>Pleurodeles</taxon>
    </lineage>
</organism>
<dbReference type="AlphaFoldDB" id="A0AAV7LID9"/>
<evidence type="ECO:0000313" key="1">
    <source>
        <dbReference type="EMBL" id="KAJ1090220.1"/>
    </source>
</evidence>
<evidence type="ECO:0000313" key="2">
    <source>
        <dbReference type="Proteomes" id="UP001066276"/>
    </source>
</evidence>
<sequence length="107" mass="11140">MSRPPPPGLVVRLPSPGGAEEHRLAAGALRTPSHMPVGAYDDGAVSVVDRAWPRDSRGCQTAGGTAQVPHLESCPGANCGEGERWPLRSAWGVLPLPPGDSWSPEAL</sequence>
<accession>A0AAV7LID9</accession>
<keyword evidence="2" id="KW-1185">Reference proteome</keyword>
<gene>
    <name evidence="1" type="ORF">NDU88_003355</name>
</gene>
<dbReference type="Proteomes" id="UP001066276">
    <property type="component" value="Chromosome 11"/>
</dbReference>
<comment type="caution">
    <text evidence="1">The sequence shown here is derived from an EMBL/GenBank/DDBJ whole genome shotgun (WGS) entry which is preliminary data.</text>
</comment>